<dbReference type="InterPro" id="IPR021301">
    <property type="entry name" value="DUF2779"/>
</dbReference>
<dbReference type="RefSeq" id="WP_251970650.1">
    <property type="nucleotide sequence ID" value="NZ_AP025730.1"/>
</dbReference>
<name>A0ABM7YS73_9BURK</name>
<protein>
    <recommendedName>
        <fullName evidence="1">DUF2779 domain-containing protein</fullName>
    </recommendedName>
</protein>
<dbReference type="Pfam" id="PF11074">
    <property type="entry name" value="DUF2779"/>
    <property type="match status" value="1"/>
</dbReference>
<dbReference type="Proteomes" id="UP001057498">
    <property type="component" value="Chromosome"/>
</dbReference>
<dbReference type="EMBL" id="AP025730">
    <property type="protein sequence ID" value="BDI07461.1"/>
    <property type="molecule type" value="Genomic_DNA"/>
</dbReference>
<accession>A0ABM7YS73</accession>
<proteinExistence type="predicted"/>
<keyword evidence="3" id="KW-1185">Reference proteome</keyword>
<evidence type="ECO:0000259" key="1">
    <source>
        <dbReference type="Pfam" id="PF11074"/>
    </source>
</evidence>
<reference evidence="2" key="1">
    <citation type="submission" date="2022-04" db="EMBL/GenBank/DDBJ databases">
        <title>Whole genome sequence of Sphaerotilus sp. FB-5.</title>
        <authorList>
            <person name="Takeda M."/>
            <person name="Narihara S."/>
            <person name="Akimoto M."/>
            <person name="Akimoto R."/>
            <person name="Nishiyashiki S."/>
            <person name="Murakami T."/>
        </authorList>
    </citation>
    <scope>NUCLEOTIDE SEQUENCE</scope>
    <source>
        <strain evidence="2">FB-5</strain>
    </source>
</reference>
<organism evidence="2 3">
    <name type="scientific">Sphaerotilus microaerophilus</name>
    <dbReference type="NCBI Taxonomy" id="2914710"/>
    <lineage>
        <taxon>Bacteria</taxon>
        <taxon>Pseudomonadati</taxon>
        <taxon>Pseudomonadota</taxon>
        <taxon>Betaproteobacteria</taxon>
        <taxon>Burkholderiales</taxon>
        <taxon>Sphaerotilaceae</taxon>
        <taxon>Sphaerotilus</taxon>
    </lineage>
</organism>
<feature type="domain" description="DUF2779" evidence="1">
    <location>
        <begin position="83"/>
        <end position="230"/>
    </location>
</feature>
<gene>
    <name evidence="2" type="ORF">CATMQ487_44310</name>
</gene>
<sequence>MLDLWNFRRKQALIDLGVRRLSEVHEEDIGMTSAELDEVRDEGLTPRQRQWMQVSGQWPGGGAFYLDRELVRRKMAGWSWPLHFIDFETARVAIPFFAGQRPYANIAFQLSHHRMERDGSVAHVGEFLSLDPGVCPNLAFVRALQASLGSEGTVFMWSPHENTTLRDLLRELEDSEPPPPDRNALCAFLRELITVKENGQIIHQGRRAMVDLCVLARRAFFHPATRGSSSIKKVLPAVMAASPFLRERYSPPVYGADGGIPSRNFTHWSWWRAGPDGHPANPYDLLPPVFDDLPAEVLAALEVDEDLELAEGGSATTAWARMQFEDSPALEREQLRQALLRYCELDTLAMVMVWQGWAAESFI</sequence>
<evidence type="ECO:0000313" key="2">
    <source>
        <dbReference type="EMBL" id="BDI07461.1"/>
    </source>
</evidence>
<evidence type="ECO:0000313" key="3">
    <source>
        <dbReference type="Proteomes" id="UP001057498"/>
    </source>
</evidence>